<accession>A0A1J5QRM8</accession>
<sequence>MQLDVFSRFYRRHAGRLDDVAAAWAGGVPSRAEIDAAVRARRAGVELGAALRQVRNALMLRLIECDVLHEATLEQVCVAVSDLAEVSLAHGIAEVEAELEPRHGRARAADGTPARFFVVGMGKLGGAELNVSSDIDLVFMYDADGRSDGAVPLGNAEYFGLVARRLVALLSELTADGFVFRVDTRLRPNGESGPPVVSLAMLEEYFQVQGREWERFAWLKSRVVAPVDAALQQALDQVVEPFVWRRYLDFAMLEALRGLHRQIRAEAVKRANARPDRANDVKLGRGGIREIEFIVQLLQIVRGGRQPQVRARNTLQALPRLAQAGLLDAETAQRLADGYRFLRRLEHRIQYQDDAQTHCLPSDDADFEQLALSLGDALVQAQPQARRPACALSRELDAVREFVAGEFDALLHAGPRCVGCRKPADSIDALRQALAGIDGDAAQARLQALQTSPRYAALSESGRQRMLRVVERSIALVADDPGADRTLARLFDMLEAIARRETYLAFFAEQPQALARLLSLLGASGWAAGYITRNPMVVDELVVDAGRERFDAQACLDDCAAQRARLQQRGTWDAGEGLDILRRAFHAEMFRTLARDLAGRLGVEQVADELSALADTVIGQALRWCWDELPQRHREQPAFAVIAYGKLGGKELGYGGDLDLVFLFDDAAADARERYVALARKLIWWLTAVTPAGTLFEIDTRLRPNGNAGLLVTTLPAFAGYQLGRGDNAAWTWEHQALTRARFCAGDAGVGAQFERVRAEVLRMPRDAAALHDEILAMRERVAAGHPNPGPLFDLKHDPGGMVDVEFAVQALVLAHASAHVELVDNVGNIALLQRAETLGLLPTGVGEAAAQAYRELRRRQHLARLDDAHGAARVDAATVAAQRAAVHALKLAVFGAERVTMPA</sequence>
<dbReference type="EMBL" id="MLJW01000502">
    <property type="protein sequence ID" value="OIQ86072.1"/>
    <property type="molecule type" value="Genomic_DNA"/>
</dbReference>
<feature type="domain" description="PII-uridylyltransferase/Glutamine-synthetase adenylyltransferase" evidence="8">
    <location>
        <begin position="793"/>
        <end position="862"/>
    </location>
</feature>
<protein>
    <submittedName>
        <fullName evidence="9">Glutamate-ammonia-ligase adenylyltransferase</fullName>
        <ecNumber evidence="9">2.7.7.42</ecNumber>
    </submittedName>
</protein>
<dbReference type="NCBIfam" id="NF008292">
    <property type="entry name" value="PRK11072.1"/>
    <property type="match status" value="1"/>
</dbReference>
<evidence type="ECO:0000259" key="8">
    <source>
        <dbReference type="Pfam" id="PF08335"/>
    </source>
</evidence>
<name>A0A1J5QRM8_9ZZZZ</name>
<dbReference type="InterPro" id="IPR013546">
    <property type="entry name" value="PII_UdlTrfase/GS_AdlTrfase"/>
</dbReference>
<keyword evidence="6" id="KW-0511">Multifunctional enzyme</keyword>
<organism evidence="9">
    <name type="scientific">mine drainage metagenome</name>
    <dbReference type="NCBI Taxonomy" id="410659"/>
    <lineage>
        <taxon>unclassified sequences</taxon>
        <taxon>metagenomes</taxon>
        <taxon>ecological metagenomes</taxon>
    </lineage>
</organism>
<dbReference type="PANTHER" id="PTHR30621:SF0">
    <property type="entry name" value="BIFUNCTIONAL GLUTAMINE SYNTHETASE ADENYLYLTRANSFERASE_ADENYLYL-REMOVING ENZYME"/>
    <property type="match status" value="1"/>
</dbReference>
<evidence type="ECO:0000256" key="6">
    <source>
        <dbReference type="ARBA" id="ARBA00023268"/>
    </source>
</evidence>
<feature type="domain" description="Glutamate-ammonia ligase adenylyltransferase repeated" evidence="7">
    <location>
        <begin position="45"/>
        <end position="236"/>
    </location>
</feature>
<keyword evidence="9" id="KW-0436">Ligase</keyword>
<dbReference type="PANTHER" id="PTHR30621">
    <property type="entry name" value="GLUTAMINE SYNTHETASE ADENYLYLTRANSFERASE"/>
    <property type="match status" value="1"/>
</dbReference>
<evidence type="ECO:0000313" key="9">
    <source>
        <dbReference type="EMBL" id="OIQ86072.1"/>
    </source>
</evidence>
<dbReference type="InterPro" id="IPR023057">
    <property type="entry name" value="GlnE"/>
</dbReference>
<dbReference type="GO" id="GO:0005829">
    <property type="term" value="C:cytosol"/>
    <property type="evidence" value="ECO:0007669"/>
    <property type="project" value="TreeGrafter"/>
</dbReference>
<keyword evidence="5" id="KW-0460">Magnesium</keyword>
<dbReference type="InterPro" id="IPR043519">
    <property type="entry name" value="NT_sf"/>
</dbReference>
<dbReference type="GO" id="GO:0005524">
    <property type="term" value="F:ATP binding"/>
    <property type="evidence" value="ECO:0007669"/>
    <property type="project" value="UniProtKB-KW"/>
</dbReference>
<dbReference type="HAMAP" id="MF_00802">
    <property type="entry name" value="GlnE"/>
    <property type="match status" value="1"/>
</dbReference>
<dbReference type="InterPro" id="IPR005190">
    <property type="entry name" value="GlnE_rpt_dom"/>
</dbReference>
<dbReference type="Gene3D" id="1.20.120.330">
    <property type="entry name" value="Nucleotidyltransferases domain 2"/>
    <property type="match status" value="2"/>
</dbReference>
<dbReference type="GO" id="GO:0008882">
    <property type="term" value="F:[glutamate-ammonia-ligase] adenylyltransferase activity"/>
    <property type="evidence" value="ECO:0007669"/>
    <property type="project" value="UniProtKB-EC"/>
</dbReference>
<keyword evidence="1 9" id="KW-0808">Transferase</keyword>
<comment type="caution">
    <text evidence="9">The sequence shown here is derived from an EMBL/GenBank/DDBJ whole genome shotgun (WGS) entry which is preliminary data.</text>
</comment>
<evidence type="ECO:0000256" key="1">
    <source>
        <dbReference type="ARBA" id="ARBA00022679"/>
    </source>
</evidence>
<feature type="domain" description="Glutamate-ammonia ligase adenylyltransferase repeated" evidence="7">
    <location>
        <begin position="515"/>
        <end position="756"/>
    </location>
</feature>
<dbReference type="Gene3D" id="1.20.120.1510">
    <property type="match status" value="1"/>
</dbReference>
<keyword evidence="4" id="KW-0067">ATP-binding</keyword>
<dbReference type="AlphaFoldDB" id="A0A1J5QRM8"/>
<proteinExistence type="inferred from homology"/>
<dbReference type="Pfam" id="PF03710">
    <property type="entry name" value="GlnE"/>
    <property type="match status" value="2"/>
</dbReference>
<dbReference type="SUPFAM" id="SSF81301">
    <property type="entry name" value="Nucleotidyltransferase"/>
    <property type="match status" value="2"/>
</dbReference>
<gene>
    <name evidence="9" type="primary">glnE_8</name>
    <name evidence="9" type="ORF">GALL_320850</name>
</gene>
<dbReference type="GO" id="GO:0000820">
    <property type="term" value="P:regulation of glutamine family amino acid metabolic process"/>
    <property type="evidence" value="ECO:0007669"/>
    <property type="project" value="TreeGrafter"/>
</dbReference>
<dbReference type="EC" id="2.7.7.42" evidence="9"/>
<dbReference type="GO" id="GO:0016874">
    <property type="term" value="F:ligase activity"/>
    <property type="evidence" value="ECO:0007669"/>
    <property type="project" value="UniProtKB-KW"/>
</dbReference>
<reference evidence="9" key="1">
    <citation type="submission" date="2016-10" db="EMBL/GenBank/DDBJ databases">
        <title>Sequence of Gallionella enrichment culture.</title>
        <authorList>
            <person name="Poehlein A."/>
            <person name="Muehling M."/>
            <person name="Daniel R."/>
        </authorList>
    </citation>
    <scope>NUCLEOTIDE SEQUENCE</scope>
</reference>
<keyword evidence="3" id="KW-0547">Nucleotide-binding</keyword>
<evidence type="ECO:0000259" key="7">
    <source>
        <dbReference type="Pfam" id="PF03710"/>
    </source>
</evidence>
<dbReference type="CDD" id="cd05401">
    <property type="entry name" value="NT_GlnE_GlnD_like"/>
    <property type="match status" value="2"/>
</dbReference>
<feature type="domain" description="PII-uridylyltransferase/Glutamine-synthetase adenylyltransferase" evidence="8">
    <location>
        <begin position="265"/>
        <end position="408"/>
    </location>
</feature>
<keyword evidence="2 9" id="KW-0548">Nucleotidyltransferase</keyword>
<dbReference type="Gene3D" id="3.30.460.10">
    <property type="entry name" value="Beta Polymerase, domain 2"/>
    <property type="match status" value="2"/>
</dbReference>
<evidence type="ECO:0000256" key="5">
    <source>
        <dbReference type="ARBA" id="ARBA00022842"/>
    </source>
</evidence>
<evidence type="ECO:0000256" key="3">
    <source>
        <dbReference type="ARBA" id="ARBA00022741"/>
    </source>
</evidence>
<evidence type="ECO:0000256" key="2">
    <source>
        <dbReference type="ARBA" id="ARBA00022695"/>
    </source>
</evidence>
<evidence type="ECO:0000256" key="4">
    <source>
        <dbReference type="ARBA" id="ARBA00022840"/>
    </source>
</evidence>
<dbReference type="SUPFAM" id="SSF81593">
    <property type="entry name" value="Nucleotidyltransferase substrate binding subunit/domain"/>
    <property type="match status" value="2"/>
</dbReference>
<dbReference type="Pfam" id="PF08335">
    <property type="entry name" value="GlnD_UR_UTase"/>
    <property type="match status" value="2"/>
</dbReference>